<dbReference type="EMBL" id="JAENGY010003120">
    <property type="protein sequence ID" value="KAG6942385.1"/>
    <property type="molecule type" value="Genomic_DNA"/>
</dbReference>
<accession>A0A8J5IRU1</accession>
<reference evidence="1" key="1">
    <citation type="submission" date="2021-01" db="EMBL/GenBank/DDBJ databases">
        <title>Phytophthora aleatoria, a newly-described species from Pinus radiata is distinct from Phytophthora cactorum isolates based on comparative genomics.</title>
        <authorList>
            <person name="Mcdougal R."/>
            <person name="Panda P."/>
            <person name="Williams N."/>
            <person name="Studholme D.J."/>
        </authorList>
    </citation>
    <scope>NUCLEOTIDE SEQUENCE</scope>
    <source>
        <strain evidence="1">NZFS 4037</strain>
    </source>
</reference>
<evidence type="ECO:0000313" key="1">
    <source>
        <dbReference type="EMBL" id="KAG6942385.1"/>
    </source>
</evidence>
<proteinExistence type="predicted"/>
<evidence type="ECO:0008006" key="3">
    <source>
        <dbReference type="Google" id="ProtNLM"/>
    </source>
</evidence>
<organism evidence="1 2">
    <name type="scientific">Phytophthora aleatoria</name>
    <dbReference type="NCBI Taxonomy" id="2496075"/>
    <lineage>
        <taxon>Eukaryota</taxon>
        <taxon>Sar</taxon>
        <taxon>Stramenopiles</taxon>
        <taxon>Oomycota</taxon>
        <taxon>Peronosporomycetes</taxon>
        <taxon>Peronosporales</taxon>
        <taxon>Peronosporaceae</taxon>
        <taxon>Phytophthora</taxon>
    </lineage>
</organism>
<dbReference type="AlphaFoldDB" id="A0A8J5IRU1"/>
<name>A0A8J5IRU1_9STRA</name>
<evidence type="ECO:0000313" key="2">
    <source>
        <dbReference type="Proteomes" id="UP000709295"/>
    </source>
</evidence>
<dbReference type="PANTHER" id="PTHR40866:SF1">
    <property type="entry name" value="BED-TYPE DOMAIN-CONTAINING PROTEIN"/>
    <property type="match status" value="1"/>
</dbReference>
<comment type="caution">
    <text evidence="1">The sequence shown here is derived from an EMBL/GenBank/DDBJ whole genome shotgun (WGS) entry which is preliminary data.</text>
</comment>
<keyword evidence="2" id="KW-1185">Reference proteome</keyword>
<sequence length="101" mass="11349">MSISRAISSYFFTDCGGGQFSCKQCSKVRKQSPGTGYTNLISHLATSHPGFRETYDESQRTHGQSLEAHGFLFYYHTNSSSFFMPILLPQPHGQKLIIHCL</sequence>
<dbReference type="PANTHER" id="PTHR40866">
    <property type="entry name" value="BED-TYPE DOMAIN-CONTAINING PROTEIN"/>
    <property type="match status" value="1"/>
</dbReference>
<protein>
    <recommendedName>
        <fullName evidence="3">BED-type domain-containing protein</fullName>
    </recommendedName>
</protein>
<dbReference type="Proteomes" id="UP000709295">
    <property type="component" value="Unassembled WGS sequence"/>
</dbReference>
<gene>
    <name evidence="1" type="ORF">JG688_00018147</name>
</gene>